<protein>
    <submittedName>
        <fullName evidence="1">Uncharacterized protein</fullName>
    </submittedName>
</protein>
<reference evidence="1 2" key="1">
    <citation type="submission" date="2023-07" db="EMBL/GenBank/DDBJ databases">
        <title>Genomic Encyclopedia of Type Strains, Phase IV (KMG-IV): sequencing the most valuable type-strain genomes for metagenomic binning, comparative biology and taxonomic classification.</title>
        <authorList>
            <person name="Goeker M."/>
        </authorList>
    </citation>
    <scope>NUCLEOTIDE SEQUENCE [LARGE SCALE GENOMIC DNA]</scope>
    <source>
        <strain evidence="1 2">B6-8</strain>
    </source>
</reference>
<gene>
    <name evidence="1" type="ORF">QO014_000685</name>
</gene>
<dbReference type="RefSeq" id="WP_266347239.1">
    <property type="nucleotide sequence ID" value="NZ_JAPKNG010000001.1"/>
</dbReference>
<dbReference type="Proteomes" id="UP001241603">
    <property type="component" value="Unassembled WGS sequence"/>
</dbReference>
<name>A0ABU0H3E3_9HYPH</name>
<keyword evidence="2" id="KW-1185">Reference proteome</keyword>
<dbReference type="EMBL" id="JAUSVO010000001">
    <property type="protein sequence ID" value="MDQ0436315.1"/>
    <property type="molecule type" value="Genomic_DNA"/>
</dbReference>
<accession>A0ABU0H3E3</accession>
<organism evidence="1 2">
    <name type="scientific">Kaistia dalseonensis</name>
    <dbReference type="NCBI Taxonomy" id="410840"/>
    <lineage>
        <taxon>Bacteria</taxon>
        <taxon>Pseudomonadati</taxon>
        <taxon>Pseudomonadota</taxon>
        <taxon>Alphaproteobacteria</taxon>
        <taxon>Hyphomicrobiales</taxon>
        <taxon>Kaistiaceae</taxon>
        <taxon>Kaistia</taxon>
    </lineage>
</organism>
<sequence>MWALVITTYIFAVTPGGPVGTDQLQIASTNITTIEGFATQEACGRAGVSMTNPTGRVRYLNVERSGQCIFKGEPRKPLDQ</sequence>
<comment type="caution">
    <text evidence="1">The sequence shown here is derived from an EMBL/GenBank/DDBJ whole genome shotgun (WGS) entry which is preliminary data.</text>
</comment>
<evidence type="ECO:0000313" key="1">
    <source>
        <dbReference type="EMBL" id="MDQ0436315.1"/>
    </source>
</evidence>
<evidence type="ECO:0000313" key="2">
    <source>
        <dbReference type="Proteomes" id="UP001241603"/>
    </source>
</evidence>
<proteinExistence type="predicted"/>